<dbReference type="Proteomes" id="UP000249123">
    <property type="component" value="Unassembled WGS sequence"/>
</dbReference>
<gene>
    <name evidence="1" type="ORF">HY3_15690</name>
</gene>
<accession>A0A328JUW5</accession>
<protein>
    <submittedName>
        <fullName evidence="1">Uncharacterized protein</fullName>
    </submittedName>
</protein>
<dbReference type="AlphaFoldDB" id="A0A062U224"/>
<dbReference type="PROSITE" id="PS51257">
    <property type="entry name" value="PROKAR_LIPOPROTEIN"/>
    <property type="match status" value="1"/>
</dbReference>
<organism evidence="1 2">
    <name type="scientific">Hyphomonas pacifica</name>
    <dbReference type="NCBI Taxonomy" id="1280941"/>
    <lineage>
        <taxon>Bacteria</taxon>
        <taxon>Pseudomonadati</taxon>
        <taxon>Pseudomonadota</taxon>
        <taxon>Alphaproteobacteria</taxon>
        <taxon>Hyphomonadales</taxon>
        <taxon>Hyphomonadaceae</taxon>
        <taxon>Hyphomonas</taxon>
    </lineage>
</organism>
<evidence type="ECO:0000313" key="1">
    <source>
        <dbReference type="EMBL" id="RAN31997.1"/>
    </source>
</evidence>
<comment type="caution">
    <text evidence="1">The sequence shown here is derived from an EMBL/GenBank/DDBJ whole genome shotgun (WGS) entry which is preliminary data.</text>
</comment>
<sequence length="35" mass="3716">MRFVAAMMMALILACTGRIASAEVPHPPLMEDAIG</sequence>
<proteinExistence type="predicted"/>
<keyword evidence="2" id="KW-1185">Reference proteome</keyword>
<evidence type="ECO:0000313" key="2">
    <source>
        <dbReference type="Proteomes" id="UP000249123"/>
    </source>
</evidence>
<name>A0A062U224_9PROT</name>
<dbReference type="STRING" id="1280941.HY2_03590"/>
<dbReference type="EMBL" id="AWFB01000038">
    <property type="protein sequence ID" value="RAN31997.1"/>
    <property type="molecule type" value="Genomic_DNA"/>
</dbReference>
<reference evidence="1 2" key="1">
    <citation type="submission" date="2013-04" db="EMBL/GenBank/DDBJ databases">
        <title>Hyphomonas sp. T24B3 Genome Sequencing.</title>
        <authorList>
            <person name="Lai Q."/>
            <person name="Shao Z."/>
        </authorList>
    </citation>
    <scope>NUCLEOTIDE SEQUENCE [LARGE SCALE GENOMIC DNA]</scope>
    <source>
        <strain evidence="1 2">T24B3</strain>
    </source>
</reference>
<accession>A0A062U224</accession>